<dbReference type="EMBL" id="CP109208">
    <property type="protein sequence ID" value="WUU58564.1"/>
    <property type="molecule type" value="Genomic_DNA"/>
</dbReference>
<geneLocation type="plasmid" evidence="2">
    <name>unnamed1</name>
</geneLocation>
<keyword evidence="2" id="KW-0614">Plasmid</keyword>
<protein>
    <submittedName>
        <fullName evidence="2">Uncharacterized protein</fullName>
    </submittedName>
</protein>
<evidence type="ECO:0000313" key="3">
    <source>
        <dbReference type="EMBL" id="WUU58564.1"/>
    </source>
</evidence>
<reference evidence="2" key="1">
    <citation type="submission" date="2022-10" db="EMBL/GenBank/DDBJ databases">
        <title>The complete genomes of actinobacterial strains from the NBC collection.</title>
        <authorList>
            <person name="Joergensen T.S."/>
            <person name="Alvarez Arevalo M."/>
            <person name="Sterndorff E.B."/>
            <person name="Faurdal D."/>
            <person name="Vuksanovic O."/>
            <person name="Mourched A.-S."/>
            <person name="Charusanti P."/>
            <person name="Shaw S."/>
            <person name="Blin K."/>
            <person name="Weber T."/>
        </authorList>
    </citation>
    <scope>NUCLEOTIDE SEQUENCE [LARGE SCALE GENOMIC DNA]</scope>
    <source>
        <strain evidence="2">NBC 01686</strain>
        <plasmid evidence="2">unnamed1</plasmid>
    </source>
</reference>
<dbReference type="RefSeq" id="WP_395759906.1">
    <property type="nucleotide sequence ID" value="NZ_CP109208.1"/>
</dbReference>
<gene>
    <name evidence="2" type="ORF">OIE82_34610</name>
    <name evidence="3" type="ORF">OIE82_35940</name>
</gene>
<proteinExistence type="predicted"/>
<evidence type="ECO:0000256" key="1">
    <source>
        <dbReference type="SAM" id="MobiDB-lite"/>
    </source>
</evidence>
<name>A0ABZ1YFE0_9ACTN</name>
<evidence type="ECO:0000313" key="2">
    <source>
        <dbReference type="EMBL" id="WUU58310.1"/>
    </source>
</evidence>
<accession>A0ABZ1YFE0</accession>
<sequence>MTDEVRPAEYDRWSDVPAGLVTQTRLADADPPRRPGGPVRAYVRDANWRGKKETFALYAVAESVPTAATGRQLAAAAQRRAVGRACEGCGAPCQLPLAEFEGRRVCGACRHRARLAEKQEALRVRRVELARWARDLLSQRLAVMWVELTEAEPTGSGRARPPLAGRVQVADETGRVLEDVLVRLAGPRTRGAPADAIVAGEGAGRIAQVLQGRRRLVWGPLGTVTERLAALGHPTDLDRALAVPTGHGPVWPGDVASRYAQWRGELDPATGRLRTPWPPGSADRLWYVLTQMAGPAGPAGEDSSDAAADGAAQHGG</sequence>
<organism evidence="2">
    <name type="scientific">Streptomyces althioticus</name>
    <dbReference type="NCBI Taxonomy" id="83380"/>
    <lineage>
        <taxon>Bacteria</taxon>
        <taxon>Bacillati</taxon>
        <taxon>Actinomycetota</taxon>
        <taxon>Actinomycetes</taxon>
        <taxon>Kitasatosporales</taxon>
        <taxon>Streptomycetaceae</taxon>
        <taxon>Streptomyces</taxon>
        <taxon>Streptomyces althioticus group</taxon>
    </lineage>
</organism>
<dbReference type="EMBL" id="CP109208">
    <property type="protein sequence ID" value="WUU58310.1"/>
    <property type="molecule type" value="Genomic_DNA"/>
</dbReference>
<feature type="compositionally biased region" description="Low complexity" evidence="1">
    <location>
        <begin position="296"/>
        <end position="316"/>
    </location>
</feature>
<feature type="region of interest" description="Disordered" evidence="1">
    <location>
        <begin position="293"/>
        <end position="316"/>
    </location>
</feature>